<sequence>MMHRFRIDAILDPQSLPRVANFFAQRAIVPSAMAMRVLPTHMAIEVTVAGLAAGQAAIIAAKLGEVVAVLRSEIEEIEPAVVTDRLKPALTMVG</sequence>
<dbReference type="EMBL" id="JAATIT010000001">
    <property type="protein sequence ID" value="NJB88093.1"/>
    <property type="molecule type" value="Genomic_DNA"/>
</dbReference>
<comment type="caution">
    <text evidence="1">The sequence shown here is derived from an EMBL/GenBank/DDBJ whole genome shotgun (WGS) entry which is preliminary data.</text>
</comment>
<name>A0A7X5XNP3_9SPHN</name>
<gene>
    <name evidence="1" type="ORF">GGR90_000245</name>
</gene>
<dbReference type="Proteomes" id="UP000535078">
    <property type="component" value="Unassembled WGS sequence"/>
</dbReference>
<keyword evidence="2" id="KW-1185">Reference proteome</keyword>
<proteinExistence type="predicted"/>
<evidence type="ECO:0000313" key="2">
    <source>
        <dbReference type="Proteomes" id="UP000535078"/>
    </source>
</evidence>
<dbReference type="AlphaFoldDB" id="A0A7X5XNP3"/>
<protein>
    <submittedName>
        <fullName evidence="1">Uncharacterized protein</fullName>
    </submittedName>
</protein>
<reference evidence="1 2" key="1">
    <citation type="submission" date="2020-03" db="EMBL/GenBank/DDBJ databases">
        <title>Genomic Encyclopedia of Type Strains, Phase IV (KMG-IV): sequencing the most valuable type-strain genomes for metagenomic binning, comparative biology and taxonomic classification.</title>
        <authorList>
            <person name="Goeker M."/>
        </authorList>
    </citation>
    <scope>NUCLEOTIDE SEQUENCE [LARGE SCALE GENOMIC DNA]</scope>
    <source>
        <strain evidence="1 2">DSM 25229</strain>
    </source>
</reference>
<evidence type="ECO:0000313" key="1">
    <source>
        <dbReference type="EMBL" id="NJB88093.1"/>
    </source>
</evidence>
<organism evidence="1 2">
    <name type="scientific">Sphingopyxis italica</name>
    <dbReference type="NCBI Taxonomy" id="1129133"/>
    <lineage>
        <taxon>Bacteria</taxon>
        <taxon>Pseudomonadati</taxon>
        <taxon>Pseudomonadota</taxon>
        <taxon>Alphaproteobacteria</taxon>
        <taxon>Sphingomonadales</taxon>
        <taxon>Sphingomonadaceae</taxon>
        <taxon>Sphingopyxis</taxon>
    </lineage>
</organism>
<accession>A0A7X5XNP3</accession>
<dbReference type="RefSeq" id="WP_167918720.1">
    <property type="nucleotide sequence ID" value="NZ_JAATIT010000001.1"/>
</dbReference>